<protein>
    <submittedName>
        <fullName evidence="3">Lactate utilization protein B/C</fullName>
    </submittedName>
</protein>
<dbReference type="AlphaFoldDB" id="A0A0B9A9R8"/>
<proteinExistence type="predicted"/>
<keyword evidence="4" id="KW-1185">Reference proteome</keyword>
<dbReference type="PANTHER" id="PTHR43682:SF1">
    <property type="entry name" value="LACTATE UTILIZATION PROTEIN C"/>
    <property type="match status" value="1"/>
</dbReference>
<feature type="domain" description="LUD" evidence="2">
    <location>
        <begin position="146"/>
        <end position="238"/>
    </location>
</feature>
<dbReference type="InterPro" id="IPR003741">
    <property type="entry name" value="LUD_dom"/>
</dbReference>
<reference evidence="3 4" key="1">
    <citation type="submission" date="2014-11" db="EMBL/GenBank/DDBJ databases">
        <title>Draft Genome Sequence of Brevibacterium linens AE038-8.</title>
        <authorList>
            <person name="Maizel D."/>
            <person name="Utturkar S.M."/>
            <person name="Brown S.D."/>
            <person name="Ferrero M."/>
            <person name="Rosen B.P."/>
        </authorList>
    </citation>
    <scope>NUCLEOTIDE SEQUENCE [LARGE SCALE GENOMIC DNA]</scope>
    <source>
        <strain evidence="3 4">AE038-8</strain>
    </source>
</reference>
<dbReference type="InterPro" id="IPR024185">
    <property type="entry name" value="FTHF_cligase-like_sf"/>
</dbReference>
<organism evidence="3 4">
    <name type="scientific">Brevibacterium linens</name>
    <dbReference type="NCBI Taxonomy" id="1703"/>
    <lineage>
        <taxon>Bacteria</taxon>
        <taxon>Bacillati</taxon>
        <taxon>Actinomycetota</taxon>
        <taxon>Actinomycetes</taxon>
        <taxon>Micrococcales</taxon>
        <taxon>Brevibacteriaceae</taxon>
        <taxon>Brevibacterium</taxon>
    </lineage>
</organism>
<name>A0A0B9A9R8_BRELN</name>
<dbReference type="PANTHER" id="PTHR43682">
    <property type="entry name" value="LACTATE UTILIZATION PROTEIN C"/>
    <property type="match status" value="1"/>
</dbReference>
<sequence length="240" mass="24726">MTDTAREEILARISEALGRRGGGEYVSSSPKSATPGRVGTAGSDSGGAASAKDAATAADSGYHHEGAHTGEDLVELLIDRLVDYKANVHRADGDPSATIAELIGDHSSVVVPRGLDESWVEGFSGEVRVDAPGEELTVDELDGQGAVVTASAVAIAQTGTIVLDSSPACGRRAITLVPDHHVCIVRVDDIVDIVPEGIARLDAHAPLTFISGPSATSDIELSRVEGVHGPRTLDVIILNG</sequence>
<feature type="region of interest" description="Disordered" evidence="1">
    <location>
        <begin position="20"/>
        <end position="66"/>
    </location>
</feature>
<dbReference type="RefSeq" id="WP_039209666.1">
    <property type="nucleotide sequence ID" value="NZ_CP186330.1"/>
</dbReference>
<dbReference type="Gene3D" id="3.40.50.10420">
    <property type="entry name" value="NagB/RpiA/CoA transferase-like"/>
    <property type="match status" value="1"/>
</dbReference>
<feature type="compositionally biased region" description="Low complexity" evidence="1">
    <location>
        <begin position="40"/>
        <end position="60"/>
    </location>
</feature>
<dbReference type="Pfam" id="PF02589">
    <property type="entry name" value="LUD_dom"/>
    <property type="match status" value="1"/>
</dbReference>
<evidence type="ECO:0000313" key="3">
    <source>
        <dbReference type="EMBL" id="KHS52298.1"/>
    </source>
</evidence>
<gene>
    <name evidence="3" type="ORF">AE0388_1948</name>
</gene>
<dbReference type="OrthoDB" id="9794187at2"/>
<evidence type="ECO:0000259" key="2">
    <source>
        <dbReference type="Pfam" id="PF02589"/>
    </source>
</evidence>
<dbReference type="EMBL" id="JTJZ01000019">
    <property type="protein sequence ID" value="KHS52298.1"/>
    <property type="molecule type" value="Genomic_DNA"/>
</dbReference>
<dbReference type="SUPFAM" id="SSF100950">
    <property type="entry name" value="NagB/RpiA/CoA transferase-like"/>
    <property type="match status" value="1"/>
</dbReference>
<dbReference type="InterPro" id="IPR037171">
    <property type="entry name" value="NagB/RpiA_transferase-like"/>
</dbReference>
<evidence type="ECO:0000313" key="4">
    <source>
        <dbReference type="Proteomes" id="UP000031488"/>
    </source>
</evidence>
<accession>A0A0B9A9R8</accession>
<dbReference type="PATRIC" id="fig|1703.6.peg.1838"/>
<comment type="caution">
    <text evidence="3">The sequence shown here is derived from an EMBL/GenBank/DDBJ whole genome shotgun (WGS) entry which is preliminary data.</text>
</comment>
<dbReference type="Proteomes" id="UP000031488">
    <property type="component" value="Unassembled WGS sequence"/>
</dbReference>
<evidence type="ECO:0000256" key="1">
    <source>
        <dbReference type="SAM" id="MobiDB-lite"/>
    </source>
</evidence>